<dbReference type="Proteomes" id="UP001215598">
    <property type="component" value="Unassembled WGS sequence"/>
</dbReference>
<dbReference type="AlphaFoldDB" id="A0AAD7GQX6"/>
<accession>A0AAD7GQX6</accession>
<proteinExistence type="predicted"/>
<comment type="caution">
    <text evidence="1">The sequence shown here is derived from an EMBL/GenBank/DDBJ whole genome shotgun (WGS) entry which is preliminary data.</text>
</comment>
<gene>
    <name evidence="1" type="ORF">B0H16DRAFT_1831941</name>
</gene>
<sequence length="181" mass="19531">MVDSTRKRAASRSPGALCEDSSLSLLTPIDSDSSSQRISKYPRRAWKGQLTPVTGGYGTGTGAKSTSRFAEKNYGYGRKTDGSMPYAQLSIGTVQYVAEHFFEIGAGKDEVTIGENASNLQSEALWCETARWFLSKFRSAATEDLNMVVAQNFDITECRLAQEVTPVDGGPSPASGVVEEI</sequence>
<keyword evidence="2" id="KW-1185">Reference proteome</keyword>
<organism evidence="1 2">
    <name type="scientific">Mycena metata</name>
    <dbReference type="NCBI Taxonomy" id="1033252"/>
    <lineage>
        <taxon>Eukaryota</taxon>
        <taxon>Fungi</taxon>
        <taxon>Dikarya</taxon>
        <taxon>Basidiomycota</taxon>
        <taxon>Agaricomycotina</taxon>
        <taxon>Agaricomycetes</taxon>
        <taxon>Agaricomycetidae</taxon>
        <taxon>Agaricales</taxon>
        <taxon>Marasmiineae</taxon>
        <taxon>Mycenaceae</taxon>
        <taxon>Mycena</taxon>
    </lineage>
</organism>
<protein>
    <submittedName>
        <fullName evidence="1">Uncharacterized protein</fullName>
    </submittedName>
</protein>
<name>A0AAD7GQX6_9AGAR</name>
<evidence type="ECO:0000313" key="2">
    <source>
        <dbReference type="Proteomes" id="UP001215598"/>
    </source>
</evidence>
<evidence type="ECO:0000313" key="1">
    <source>
        <dbReference type="EMBL" id="KAJ7702578.1"/>
    </source>
</evidence>
<dbReference type="EMBL" id="JARKIB010000514">
    <property type="protein sequence ID" value="KAJ7702578.1"/>
    <property type="molecule type" value="Genomic_DNA"/>
</dbReference>
<reference evidence="1" key="1">
    <citation type="submission" date="2023-03" db="EMBL/GenBank/DDBJ databases">
        <title>Massive genome expansion in bonnet fungi (Mycena s.s.) driven by repeated elements and novel gene families across ecological guilds.</title>
        <authorList>
            <consortium name="Lawrence Berkeley National Laboratory"/>
            <person name="Harder C.B."/>
            <person name="Miyauchi S."/>
            <person name="Viragh M."/>
            <person name="Kuo A."/>
            <person name="Thoen E."/>
            <person name="Andreopoulos B."/>
            <person name="Lu D."/>
            <person name="Skrede I."/>
            <person name="Drula E."/>
            <person name="Henrissat B."/>
            <person name="Morin E."/>
            <person name="Kohler A."/>
            <person name="Barry K."/>
            <person name="LaButti K."/>
            <person name="Morin E."/>
            <person name="Salamov A."/>
            <person name="Lipzen A."/>
            <person name="Mereny Z."/>
            <person name="Hegedus B."/>
            <person name="Baldrian P."/>
            <person name="Stursova M."/>
            <person name="Weitz H."/>
            <person name="Taylor A."/>
            <person name="Grigoriev I.V."/>
            <person name="Nagy L.G."/>
            <person name="Martin F."/>
            <person name="Kauserud H."/>
        </authorList>
    </citation>
    <scope>NUCLEOTIDE SEQUENCE</scope>
    <source>
        <strain evidence="1">CBHHK182m</strain>
    </source>
</reference>